<sequence length="67" mass="7602">MRAEVIYMVADVLEANCMKKILNIYEKASRQAINYTKSEVYFSRNTPTNIKNTISNILEVTEVLGTG</sequence>
<dbReference type="GO" id="GO:0003677">
    <property type="term" value="F:DNA binding"/>
    <property type="evidence" value="ECO:0007669"/>
    <property type="project" value="UniProtKB-KW"/>
</dbReference>
<dbReference type="AlphaFoldDB" id="A0A392QN61"/>
<organism evidence="1 2">
    <name type="scientific">Trifolium medium</name>
    <dbReference type="NCBI Taxonomy" id="97028"/>
    <lineage>
        <taxon>Eukaryota</taxon>
        <taxon>Viridiplantae</taxon>
        <taxon>Streptophyta</taxon>
        <taxon>Embryophyta</taxon>
        <taxon>Tracheophyta</taxon>
        <taxon>Spermatophyta</taxon>
        <taxon>Magnoliopsida</taxon>
        <taxon>eudicotyledons</taxon>
        <taxon>Gunneridae</taxon>
        <taxon>Pentapetalae</taxon>
        <taxon>rosids</taxon>
        <taxon>fabids</taxon>
        <taxon>Fabales</taxon>
        <taxon>Fabaceae</taxon>
        <taxon>Papilionoideae</taxon>
        <taxon>50 kb inversion clade</taxon>
        <taxon>NPAAA clade</taxon>
        <taxon>Hologalegina</taxon>
        <taxon>IRL clade</taxon>
        <taxon>Trifolieae</taxon>
        <taxon>Trifolium</taxon>
    </lineage>
</organism>
<dbReference type="Proteomes" id="UP000265520">
    <property type="component" value="Unassembled WGS sequence"/>
</dbReference>
<evidence type="ECO:0000313" key="2">
    <source>
        <dbReference type="Proteomes" id="UP000265520"/>
    </source>
</evidence>
<name>A0A392QN61_9FABA</name>
<keyword evidence="2" id="KW-1185">Reference proteome</keyword>
<evidence type="ECO:0000313" key="1">
    <source>
        <dbReference type="EMBL" id="MCI25100.1"/>
    </source>
</evidence>
<comment type="caution">
    <text evidence="1">The sequence shown here is derived from an EMBL/GenBank/DDBJ whole genome shotgun (WGS) entry which is preliminary data.</text>
</comment>
<dbReference type="EMBL" id="LXQA010145295">
    <property type="protein sequence ID" value="MCI25100.1"/>
    <property type="molecule type" value="Genomic_DNA"/>
</dbReference>
<accession>A0A392QN61</accession>
<protein>
    <submittedName>
        <fullName evidence="1">Replication protein A 70 kDa dna-binding subunit</fullName>
    </submittedName>
</protein>
<keyword evidence="1" id="KW-0238">DNA-binding</keyword>
<proteinExistence type="predicted"/>
<feature type="non-terminal residue" evidence="1">
    <location>
        <position position="67"/>
    </location>
</feature>
<reference evidence="1 2" key="1">
    <citation type="journal article" date="2018" name="Front. Plant Sci.">
        <title>Red Clover (Trifolium pratense) and Zigzag Clover (T. medium) - A Picture of Genomic Similarities and Differences.</title>
        <authorList>
            <person name="Dluhosova J."/>
            <person name="Istvanek J."/>
            <person name="Nedelnik J."/>
            <person name="Repkova J."/>
        </authorList>
    </citation>
    <scope>NUCLEOTIDE SEQUENCE [LARGE SCALE GENOMIC DNA]</scope>
    <source>
        <strain evidence="2">cv. 10/8</strain>
        <tissue evidence="1">Leaf</tissue>
    </source>
</reference>